<name>A0A7G7BQC0_9ACTN</name>
<dbReference type="PANTHER" id="PTHR33908:SF11">
    <property type="entry name" value="MEMBRANE PROTEIN"/>
    <property type="match status" value="1"/>
</dbReference>
<evidence type="ECO:0000256" key="7">
    <source>
        <dbReference type="ARBA" id="ARBA00023136"/>
    </source>
</evidence>
<keyword evidence="12" id="KW-1185">Reference proteome</keyword>
<evidence type="ECO:0000256" key="2">
    <source>
        <dbReference type="ARBA" id="ARBA00022475"/>
    </source>
</evidence>
<feature type="transmembrane region" description="Helical" evidence="9">
    <location>
        <begin position="476"/>
        <end position="497"/>
    </location>
</feature>
<protein>
    <recommendedName>
        <fullName evidence="10">Glycosyltransferase RgtA/B/C/D-like domain-containing protein</fullName>
    </recommendedName>
</protein>
<evidence type="ECO:0000256" key="3">
    <source>
        <dbReference type="ARBA" id="ARBA00022676"/>
    </source>
</evidence>
<sequence length="666" mass="71473">MRCGTYRTATRRPWREHLKRIHLGASAGSACTEKHTFPAREEHPSSSSPPELRYRPFTLSNGGGLCPETSKNRSSLMIFRPRPPKECAARCLSARRALRRSRCPPGDPDSFSQNSTWSPARNASETIRTAEPTTRRECGHVATTTRIVPGSAQSPPAAIPLLNRRPLLAICVGVGVVLLALSGRHGYHVDELYNRATREHLAWGYVDQPPLVSLIARVEITVLGDTLAALRVVPALLACVVVWVAALIARELGGRGGAQLFAAAAASASVVTLNAGHVLTTNIPDLVTWVTVGWLVIRLLRTQDTRLWIAVGAVTGVGLLAKNLIVLLLLALLVGVLAMGPRAVLRSRRLWTGAALGMLISAPAVLWQVTHGWPAMEMSAALKTALGEDSRVAFVPFQVLMIGLFLTPVWIAGVVALLRRAQWRAFRSVGLAYLFMAALLIAIGGKPEYTGGLQLVLLAAGSVVVVEWANTTGRRALAGTALVGNVVMSAVLMLPVLPVALYGSNPVLKGLGVFQMDQAAWPQLAEQVGAVNRSLSPPDRAHAVIYANHYGLAGALDRYGPEHGLPHVYSGQNSYADFGRPADDTDVVIAVGVNRKTFGALFTSCEPSGTFKTDLPVADQDTEFLVCRGPLEPWSQLWPKLTWIGFACPYTAEAITAKSEKGCSLT</sequence>
<accession>A0A7G7BQC0</accession>
<feature type="transmembrane region" description="Helical" evidence="9">
    <location>
        <begin position="228"/>
        <end position="248"/>
    </location>
</feature>
<feature type="transmembrane region" description="Helical" evidence="9">
    <location>
        <begin position="451"/>
        <end position="469"/>
    </location>
</feature>
<gene>
    <name evidence="11" type="ORF">F0344_25660</name>
</gene>
<dbReference type="EMBL" id="CP045702">
    <property type="protein sequence ID" value="QNE77535.1"/>
    <property type="molecule type" value="Genomic_DNA"/>
</dbReference>
<dbReference type="AlphaFoldDB" id="A0A7G7BQC0"/>
<proteinExistence type="predicted"/>
<keyword evidence="6 9" id="KW-1133">Transmembrane helix</keyword>
<dbReference type="GO" id="GO:0005886">
    <property type="term" value="C:plasma membrane"/>
    <property type="evidence" value="ECO:0007669"/>
    <property type="project" value="UniProtKB-SubCell"/>
</dbReference>
<feature type="domain" description="Glycosyltransferase RgtA/B/C/D-like" evidence="10">
    <location>
        <begin position="207"/>
        <end position="367"/>
    </location>
</feature>
<keyword evidence="4" id="KW-0808">Transferase</keyword>
<keyword evidence="5 9" id="KW-0812">Transmembrane</keyword>
<evidence type="ECO:0000259" key="10">
    <source>
        <dbReference type="Pfam" id="PF13231"/>
    </source>
</evidence>
<dbReference type="Pfam" id="PF13231">
    <property type="entry name" value="PMT_2"/>
    <property type="match status" value="1"/>
</dbReference>
<evidence type="ECO:0000256" key="1">
    <source>
        <dbReference type="ARBA" id="ARBA00004651"/>
    </source>
</evidence>
<evidence type="ECO:0000256" key="4">
    <source>
        <dbReference type="ARBA" id="ARBA00022679"/>
    </source>
</evidence>
<evidence type="ECO:0000256" key="5">
    <source>
        <dbReference type="ARBA" id="ARBA00022692"/>
    </source>
</evidence>
<feature type="region of interest" description="Disordered" evidence="8">
    <location>
        <begin position="102"/>
        <end position="133"/>
    </location>
</feature>
<feature type="transmembrane region" description="Helical" evidence="9">
    <location>
        <begin position="350"/>
        <end position="373"/>
    </location>
</feature>
<evidence type="ECO:0000256" key="8">
    <source>
        <dbReference type="SAM" id="MobiDB-lite"/>
    </source>
</evidence>
<dbReference type="PANTHER" id="PTHR33908">
    <property type="entry name" value="MANNOSYLTRANSFERASE YKCB-RELATED"/>
    <property type="match status" value="1"/>
</dbReference>
<feature type="transmembrane region" description="Helical" evidence="9">
    <location>
        <begin position="393"/>
        <end position="418"/>
    </location>
</feature>
<feature type="transmembrane region" description="Helical" evidence="9">
    <location>
        <begin position="167"/>
        <end position="187"/>
    </location>
</feature>
<evidence type="ECO:0000256" key="6">
    <source>
        <dbReference type="ARBA" id="ARBA00022989"/>
    </source>
</evidence>
<comment type="subcellular location">
    <subcellularLocation>
        <location evidence="1">Cell membrane</location>
        <topology evidence="1">Multi-pass membrane protein</topology>
    </subcellularLocation>
</comment>
<feature type="compositionally biased region" description="Polar residues" evidence="8">
    <location>
        <begin position="110"/>
        <end position="127"/>
    </location>
</feature>
<organism evidence="11 12">
    <name type="scientific">Streptomyces finlayi</name>
    <dbReference type="NCBI Taxonomy" id="67296"/>
    <lineage>
        <taxon>Bacteria</taxon>
        <taxon>Bacillati</taxon>
        <taxon>Actinomycetota</taxon>
        <taxon>Actinomycetes</taxon>
        <taxon>Kitasatosporales</taxon>
        <taxon>Streptomycetaceae</taxon>
        <taxon>Streptomyces</taxon>
    </lineage>
</organism>
<dbReference type="InterPro" id="IPR050297">
    <property type="entry name" value="LipidA_mod_glycosyltrf_83"/>
</dbReference>
<dbReference type="InterPro" id="IPR038731">
    <property type="entry name" value="RgtA/B/C-like"/>
</dbReference>
<feature type="transmembrane region" description="Helical" evidence="9">
    <location>
        <begin position="425"/>
        <end position="445"/>
    </location>
</feature>
<keyword evidence="7 9" id="KW-0472">Membrane</keyword>
<reference evidence="12" key="1">
    <citation type="submission" date="2019-10" db="EMBL/GenBank/DDBJ databases">
        <title>Antimicrobial potential of Antarctic Bacteria.</title>
        <authorList>
            <person name="Benaud N."/>
            <person name="Edwards R.J."/>
            <person name="Ferrari B.C."/>
        </authorList>
    </citation>
    <scope>NUCLEOTIDE SEQUENCE [LARGE SCALE GENOMIC DNA]</scope>
    <source>
        <strain evidence="12">NBSH44</strain>
    </source>
</reference>
<feature type="transmembrane region" description="Helical" evidence="9">
    <location>
        <begin position="307"/>
        <end position="338"/>
    </location>
</feature>
<dbReference type="PROSITE" id="PS51257">
    <property type="entry name" value="PROKAR_LIPOPROTEIN"/>
    <property type="match status" value="1"/>
</dbReference>
<dbReference type="KEGG" id="sfiy:F0344_25660"/>
<evidence type="ECO:0000313" key="11">
    <source>
        <dbReference type="EMBL" id="QNE77535.1"/>
    </source>
</evidence>
<keyword evidence="3" id="KW-0328">Glycosyltransferase</keyword>
<dbReference type="Proteomes" id="UP000515307">
    <property type="component" value="Chromosome"/>
</dbReference>
<evidence type="ECO:0000313" key="12">
    <source>
        <dbReference type="Proteomes" id="UP000515307"/>
    </source>
</evidence>
<dbReference type="GO" id="GO:0016763">
    <property type="term" value="F:pentosyltransferase activity"/>
    <property type="evidence" value="ECO:0007669"/>
    <property type="project" value="TreeGrafter"/>
</dbReference>
<keyword evidence="2" id="KW-1003">Cell membrane</keyword>
<dbReference type="GO" id="GO:0009103">
    <property type="term" value="P:lipopolysaccharide biosynthetic process"/>
    <property type="evidence" value="ECO:0007669"/>
    <property type="project" value="UniProtKB-ARBA"/>
</dbReference>
<evidence type="ECO:0000256" key="9">
    <source>
        <dbReference type="SAM" id="Phobius"/>
    </source>
</evidence>